<dbReference type="AlphaFoldDB" id="A0A381QG83"/>
<dbReference type="EMBL" id="UINC01001315">
    <property type="protein sequence ID" value="SUZ77379.1"/>
    <property type="molecule type" value="Genomic_DNA"/>
</dbReference>
<evidence type="ECO:0000256" key="3">
    <source>
        <dbReference type="ARBA" id="ARBA00022829"/>
    </source>
</evidence>
<dbReference type="InterPro" id="IPR005234">
    <property type="entry name" value="ScpB_csome_segregation"/>
</dbReference>
<dbReference type="PANTHER" id="PTHR34298">
    <property type="entry name" value="SEGREGATION AND CONDENSATION PROTEIN B"/>
    <property type="match status" value="1"/>
</dbReference>
<evidence type="ECO:0000313" key="6">
    <source>
        <dbReference type="EMBL" id="SUZ77379.1"/>
    </source>
</evidence>
<evidence type="ECO:0000256" key="4">
    <source>
        <dbReference type="ARBA" id="ARBA00023306"/>
    </source>
</evidence>
<dbReference type="SUPFAM" id="SSF46785">
    <property type="entry name" value="Winged helix' DNA-binding domain"/>
    <property type="match status" value="2"/>
</dbReference>
<evidence type="ECO:0000256" key="1">
    <source>
        <dbReference type="ARBA" id="ARBA00022490"/>
    </source>
</evidence>
<name>A0A381QG83_9ZZZZ</name>
<accession>A0A381QG83</accession>
<evidence type="ECO:0000256" key="5">
    <source>
        <dbReference type="SAM" id="MobiDB-lite"/>
    </source>
</evidence>
<dbReference type="PANTHER" id="PTHR34298:SF2">
    <property type="entry name" value="SEGREGATION AND CONDENSATION PROTEIN B"/>
    <property type="match status" value="1"/>
</dbReference>
<proteinExistence type="predicted"/>
<dbReference type="Pfam" id="PF04079">
    <property type="entry name" value="SMC_ScpB"/>
    <property type="match status" value="1"/>
</dbReference>
<protein>
    <recommendedName>
        <fullName evidence="7">Segregation and condensation protein B</fullName>
    </recommendedName>
</protein>
<keyword evidence="2" id="KW-0132">Cell division</keyword>
<keyword evidence="4" id="KW-0131">Cell cycle</keyword>
<reference evidence="6" key="1">
    <citation type="submission" date="2018-05" db="EMBL/GenBank/DDBJ databases">
        <authorList>
            <person name="Lanie J.A."/>
            <person name="Ng W.-L."/>
            <person name="Kazmierczak K.M."/>
            <person name="Andrzejewski T.M."/>
            <person name="Davidsen T.M."/>
            <person name="Wayne K.J."/>
            <person name="Tettelin H."/>
            <person name="Glass J.I."/>
            <person name="Rusch D."/>
            <person name="Podicherti R."/>
            <person name="Tsui H.-C.T."/>
            <person name="Winkler M.E."/>
        </authorList>
    </citation>
    <scope>NUCLEOTIDE SEQUENCE</scope>
</reference>
<dbReference type="Gene3D" id="1.10.10.10">
    <property type="entry name" value="Winged helix-like DNA-binding domain superfamily/Winged helix DNA-binding domain"/>
    <property type="match status" value="2"/>
</dbReference>
<dbReference type="GO" id="GO:0051301">
    <property type="term" value="P:cell division"/>
    <property type="evidence" value="ECO:0007669"/>
    <property type="project" value="UniProtKB-KW"/>
</dbReference>
<sequence length="243" mass="26965">MVAGEPLSVEQLERLFLEGDLDSEEPRGLLRDVLGDIEMGCTERGYELVRVASGYRFQVRAGLSEWIGRLWEQKPPRYSRALLETLALIAYRQPATRGDIEEVRGVSVSSNIMRTLMERGWIREIGHREVPGRPILYATTRAFLDYFNLKSLAELPPLSEVKALIEPVLFQEVDEVRNASDDSGTEAESGSAEMLMVVDDGIDESSTSDASDGNVEEGKGEPEPGQGDERRPLAEVVKLPTAD</sequence>
<dbReference type="NCBIfam" id="TIGR00281">
    <property type="entry name" value="SMC-Scp complex subunit ScpB"/>
    <property type="match status" value="1"/>
</dbReference>
<evidence type="ECO:0000256" key="2">
    <source>
        <dbReference type="ARBA" id="ARBA00022618"/>
    </source>
</evidence>
<organism evidence="6">
    <name type="scientific">marine metagenome</name>
    <dbReference type="NCBI Taxonomy" id="408172"/>
    <lineage>
        <taxon>unclassified sequences</taxon>
        <taxon>metagenomes</taxon>
        <taxon>ecological metagenomes</taxon>
    </lineage>
</organism>
<gene>
    <name evidence="6" type="ORF">METZ01_LOCUS30233</name>
</gene>
<feature type="compositionally biased region" description="Basic and acidic residues" evidence="5">
    <location>
        <begin position="216"/>
        <end position="233"/>
    </location>
</feature>
<feature type="region of interest" description="Disordered" evidence="5">
    <location>
        <begin position="177"/>
        <end position="243"/>
    </location>
</feature>
<keyword evidence="3" id="KW-0159">Chromosome partition</keyword>
<dbReference type="InterPro" id="IPR036388">
    <property type="entry name" value="WH-like_DNA-bd_sf"/>
</dbReference>
<keyword evidence="1" id="KW-0963">Cytoplasm</keyword>
<dbReference type="GO" id="GO:0051304">
    <property type="term" value="P:chromosome separation"/>
    <property type="evidence" value="ECO:0007669"/>
    <property type="project" value="InterPro"/>
</dbReference>
<dbReference type="InterPro" id="IPR036390">
    <property type="entry name" value="WH_DNA-bd_sf"/>
</dbReference>
<evidence type="ECO:0008006" key="7">
    <source>
        <dbReference type="Google" id="ProtNLM"/>
    </source>
</evidence>